<feature type="region of interest" description="Disordered" evidence="1">
    <location>
        <begin position="85"/>
        <end position="178"/>
    </location>
</feature>
<proteinExistence type="predicted"/>
<feature type="compositionally biased region" description="Basic residues" evidence="1">
    <location>
        <begin position="694"/>
        <end position="704"/>
    </location>
</feature>
<feature type="compositionally biased region" description="Basic and acidic residues" evidence="1">
    <location>
        <begin position="1202"/>
        <end position="1231"/>
    </location>
</feature>
<feature type="compositionally biased region" description="Basic and acidic residues" evidence="1">
    <location>
        <begin position="2062"/>
        <end position="2074"/>
    </location>
</feature>
<evidence type="ECO:0000313" key="2">
    <source>
        <dbReference type="EMBL" id="JAR89817.1"/>
    </source>
</evidence>
<feature type="compositionally biased region" description="Basic and acidic residues" evidence="1">
    <location>
        <begin position="1967"/>
        <end position="1979"/>
    </location>
</feature>
<feature type="region of interest" description="Disordered" evidence="1">
    <location>
        <begin position="404"/>
        <end position="503"/>
    </location>
</feature>
<feature type="compositionally biased region" description="Polar residues" evidence="1">
    <location>
        <begin position="1396"/>
        <end position="1408"/>
    </location>
</feature>
<feature type="compositionally biased region" description="Basic and acidic residues" evidence="1">
    <location>
        <begin position="405"/>
        <end position="439"/>
    </location>
</feature>
<feature type="compositionally biased region" description="Basic and acidic residues" evidence="1">
    <location>
        <begin position="198"/>
        <end position="209"/>
    </location>
</feature>
<feature type="compositionally biased region" description="Basic and acidic residues" evidence="1">
    <location>
        <begin position="2100"/>
        <end position="2120"/>
    </location>
</feature>
<evidence type="ECO:0000256" key="1">
    <source>
        <dbReference type="SAM" id="MobiDB-lite"/>
    </source>
</evidence>
<feature type="compositionally biased region" description="Basic residues" evidence="1">
    <location>
        <begin position="1980"/>
        <end position="1990"/>
    </location>
</feature>
<feature type="region of interest" description="Disordered" evidence="1">
    <location>
        <begin position="542"/>
        <end position="593"/>
    </location>
</feature>
<feature type="region of interest" description="Disordered" evidence="1">
    <location>
        <begin position="1146"/>
        <end position="1248"/>
    </location>
</feature>
<feature type="compositionally biased region" description="Basic and acidic residues" evidence="1">
    <location>
        <begin position="1496"/>
        <end position="1515"/>
    </location>
</feature>
<feature type="region of interest" description="Disordered" evidence="1">
    <location>
        <begin position="1061"/>
        <end position="1131"/>
    </location>
</feature>
<feature type="compositionally biased region" description="Basic residues" evidence="1">
    <location>
        <begin position="2353"/>
        <end position="2366"/>
    </location>
</feature>
<dbReference type="EMBL" id="GEGO01005587">
    <property type="protein sequence ID" value="JAR89817.1"/>
    <property type="molecule type" value="Transcribed_RNA"/>
</dbReference>
<feature type="compositionally biased region" description="Basic and acidic residues" evidence="1">
    <location>
        <begin position="682"/>
        <end position="693"/>
    </location>
</feature>
<feature type="compositionally biased region" description="Low complexity" evidence="1">
    <location>
        <begin position="943"/>
        <end position="960"/>
    </location>
</feature>
<feature type="region of interest" description="Disordered" evidence="1">
    <location>
        <begin position="198"/>
        <end position="285"/>
    </location>
</feature>
<feature type="compositionally biased region" description="Basic and acidic residues" evidence="1">
    <location>
        <begin position="1673"/>
        <end position="1691"/>
    </location>
</feature>
<feature type="region of interest" description="Disordered" evidence="1">
    <location>
        <begin position="1731"/>
        <end position="1821"/>
    </location>
</feature>
<feature type="compositionally biased region" description="Basic residues" evidence="1">
    <location>
        <begin position="1885"/>
        <end position="1895"/>
    </location>
</feature>
<feature type="region of interest" description="Disordered" evidence="1">
    <location>
        <begin position="1570"/>
        <end position="1621"/>
    </location>
</feature>
<feature type="region of interest" description="Disordered" evidence="1">
    <location>
        <begin position="1316"/>
        <end position="1356"/>
    </location>
</feature>
<sequence>MAGEPKVLSSDEPLSEQPVDEHEATAVSVFERDPKGNSQYPSQRPDSLKKNKKKPKGKSPGDEPTDKVVTKHTIIEDSVQVLEKPESVFKERSTFGQVMSEDPSAPGHKETPTIPATELPTNMCEGVPVSTAYTDKTKIPQEPSQRPESLKKKGKKPKGKAPGVEEAFTPLQTGGGVTRHTHITDSVLVLEKLDIKDLSEDIDTEKSPVDRVLAGKSKAPSYEETSSAPSAALPTDAQGETPVSVPDSIVKDKPEESSQEPIFLKMKIKKPKAKSPGGEGGTPVTTDMVVAKHIVIQDPVQHPEMPEDIGRDNSSFDQVLARGSKVPSHEGTPTIPSTVQLTDIQEHAPGSKVEDDEKDEPEPVFLKMKVKKPKGKIPGDAETIISLPTDQVADEHTPFVVPLLEKPDATRLPEDISKGKDSVDEDVTRKPKLLSREETLTIPATKLPTDTDKVTPVCRLDSNRTDKAKEPSLESESPKKGKEPEAATPSDRAVTPSSTDQVVTKHTLIVDHIQMTEIPDGKDFPRDAGQGISPFSQLVSEMVKAPSREGSPGVSTGEKLGDVSEGAPVTLIEEDKVDKPEVSSGDPGFQKTKAKKGMVVDEFKDALSPPADHTRTIHVVDHVHVLEKPDGKDMPKNMGEGTSPVNLLMFDSAETPDRETSPGVASGELPRDVREGTPLTVTEKDKQQEQPESKKKKKTKKQKGRSLEDAENSMSLPSHEDKSDKEKPSWLGKIISTAKSILSGDSSSEHTMTTDDDGTRTKEDKTQRPSDVSKSQKKKKTRKQKGKSRDDVETAAPPLTDQDQPNSVHFPELEMPDRKGVPQDVSKAVRPSDPLISGAQKTPSKEDSPGVFAGEPPVYKGIPLAEPEEVEKLQEPSEKLEPQKTKKPKGKTQGDVNTTISFPHDKDKTMAVHFVDHVEMLENLVDKGLPQDTDKRASPSNKPVSESVRVPSREVSPGVSAGEPLQDVCKSTPPIVTEDDKTAKPQEPLEKSESKKKKKTKQKKDVQADSPLLTDQDQIRFTYVPDHVQVLESSDDKGIPDDGGKAVSPLDQLVPEMVRTPSREASPGVSADEPLGGFHLGIPFTATEKDAVKPQEPSKDPEIQNKKMAEEQTRKTPRDVETATPHPADQDHIWTFHILDHVQVLEGPDGKGLQQDPGKDTRPFNKLVSGMVKTPSREGSPGISAGEPLRDFCEDISLTGNDKADKPQELSKEPESHENKEPEKSKRKNLDSVDSAMSFPSNQDQPGTVYILEDVQLLGRPDRKDLPQDTSKGTSPFDQFVSEMVKTPSRETSPGVSAGEPLRDVYEGIYVTANLTNRPQGPFKEPESQKAKIMARATTKPQEDTKPSMFLPSNQDYTTNINIVEHVEVLGSPDEKGFPHDMSKEMSPYDKLVSEMVNTSARESSPGVSTGEILRSTHEGTPVSLEESKEQMQLQPDDPALKKKKKSKKQKQTTLQNDEPEQDKGKKEKATWLGKIISTAKHIISGDSTESSTLITEDRTGNDDKQDDPYKEPSSKKKSKKSKKQKSKTQPDEKAEPPHEKADITPIPVNVGKPASSFDLLVSDKVRTPSREGIPTTLVTEDKVTKPEEEWEVPELHKKPKERTPDDETVAPLPTDEDKIKSVVPLDHVQVIATTDFIPVPEDVHNPASPFDLSISDKAKTPSREGTPTTLDTEDKVTKPEELWEEPELHIQMKTKQPRGGTPDNRKAVAFPPTDEDKIKGAVILDHVQITEETDITPVPEDVGKAASPFDLPVSDKAKTPSREGTPITLVDTEDKVTKPEKPSEEPELHKGKKTKKPKRKTPDDQEAVAPLPTDEDKIKGAVILDHVQIIEKMNITPVPEDLGKPASPFDLPVSDKAKTPSREGTPITLVTDDKVAKPEESEMHKRKKTKKPKGKTPDDQEELAPLPTHEDKIKGAVNLDHVQTVDKSNITPVPEDVSKPASPFDLPVSDEAKIPSREGTPITLVIDDKVTKPEGSEIHKRKKTKKPKGKTPDDQEELAPLPTDEDKIKDAVILDHVQTVEKSDITPVPEDLSKPASPFDLPVSDEAKTPSREGTPITLVIDDKVTKPEGSEIHKRKKTKKPKGKTPDDQEELAPLPTDEDKIKDAVILDHVQTVEKSDITPVPEDVSKPATPFDSLVSDKAHTRSREGAPITLDTEDKMRKPEESEIHKRKKMKKPKGMILDDQEELARLPTDENKIKDAVILDHVQTVEKSDITPVPEDVSKQASPFDLPVSDEAKTPSREGTPTTLVTDDKVTKPEESEIHKRKKTKKPKGKTPDDQEEVAPLPTNEDKIRGAVILDPVQIVDKSDITPVPEDVSKPASPFDSPVSDEAKTLSREGAPITLDTEESEIHKRKKMKKPKGKTP</sequence>
<feature type="compositionally biased region" description="Basic residues" evidence="1">
    <location>
        <begin position="2170"/>
        <end position="2179"/>
    </location>
</feature>
<feature type="compositionally biased region" description="Basic residues" evidence="1">
    <location>
        <begin position="1442"/>
        <end position="1451"/>
    </location>
</feature>
<accession>A0A147BG96</accession>
<feature type="region of interest" description="Disordered" evidence="1">
    <location>
        <begin position="925"/>
        <end position="1018"/>
    </location>
</feature>
<feature type="region of interest" description="Disordered" evidence="1">
    <location>
        <begin position="1837"/>
        <end position="2184"/>
    </location>
</feature>
<feature type="compositionally biased region" description="Basic and acidic residues" evidence="1">
    <location>
        <begin position="1773"/>
        <end position="1790"/>
    </location>
</feature>
<feature type="compositionally biased region" description="Basic and acidic residues" evidence="1">
    <location>
        <begin position="718"/>
        <end position="728"/>
    </location>
</feature>
<feature type="compositionally biased region" description="Polar residues" evidence="1">
    <location>
        <begin position="1486"/>
        <end position="1495"/>
    </location>
</feature>
<feature type="compositionally biased region" description="Basic and acidic residues" evidence="1">
    <location>
        <begin position="461"/>
        <end position="485"/>
    </location>
</feature>
<feature type="compositionally biased region" description="Basic and acidic residues" evidence="1">
    <location>
        <begin position="1529"/>
        <end position="1543"/>
    </location>
</feature>
<feature type="compositionally biased region" description="Basic and acidic residues" evidence="1">
    <location>
        <begin position="811"/>
        <end position="821"/>
    </location>
</feature>
<feature type="compositionally biased region" description="Basic and acidic residues" evidence="1">
    <location>
        <begin position="59"/>
        <end position="72"/>
    </location>
</feature>
<feature type="compositionally biased region" description="Basic and acidic residues" evidence="1">
    <location>
        <begin position="1087"/>
        <end position="1121"/>
    </location>
</feature>
<feature type="compositionally biased region" description="Basic and acidic residues" evidence="1">
    <location>
        <begin position="2157"/>
        <end position="2169"/>
    </location>
</feature>
<feature type="compositionally biased region" description="Basic and acidic residues" evidence="1">
    <location>
        <begin position="2005"/>
        <end position="2025"/>
    </location>
</feature>
<feature type="compositionally biased region" description="Basic and acidic residues" evidence="1">
    <location>
        <begin position="626"/>
        <end position="635"/>
    </location>
</feature>
<feature type="region of interest" description="Disordered" evidence="1">
    <location>
        <begin position="1"/>
        <end position="72"/>
    </location>
</feature>
<feature type="non-terminal residue" evidence="2">
    <location>
        <position position="2366"/>
    </location>
</feature>
<feature type="region of interest" description="Disordered" evidence="1">
    <location>
        <begin position="1394"/>
        <end position="1551"/>
    </location>
</feature>
<feature type="compositionally biased region" description="Polar residues" evidence="1">
    <location>
        <begin position="334"/>
        <end position="343"/>
    </location>
</feature>
<feature type="compositionally biased region" description="Basic and acidic residues" evidence="1">
    <location>
        <begin position="870"/>
        <end position="884"/>
    </location>
</feature>
<name>A0A147BG96_IXORI</name>
<organism evidence="2">
    <name type="scientific">Ixodes ricinus</name>
    <name type="common">Common tick</name>
    <name type="synonym">Acarus ricinus</name>
    <dbReference type="NCBI Taxonomy" id="34613"/>
    <lineage>
        <taxon>Eukaryota</taxon>
        <taxon>Metazoa</taxon>
        <taxon>Ecdysozoa</taxon>
        <taxon>Arthropoda</taxon>
        <taxon>Chelicerata</taxon>
        <taxon>Arachnida</taxon>
        <taxon>Acari</taxon>
        <taxon>Parasitiformes</taxon>
        <taxon>Ixodida</taxon>
        <taxon>Ixodoidea</taxon>
        <taxon>Ixodidae</taxon>
        <taxon>Ixodinae</taxon>
        <taxon>Ixodes</taxon>
    </lineage>
</organism>
<feature type="compositionally biased region" description="Basic and acidic residues" evidence="1">
    <location>
        <begin position="757"/>
        <end position="768"/>
    </location>
</feature>
<feature type="region of interest" description="Disordered" evidence="1">
    <location>
        <begin position="1033"/>
        <end position="1052"/>
    </location>
</feature>
<feature type="compositionally biased region" description="Basic and acidic residues" evidence="1">
    <location>
        <begin position="1580"/>
        <end position="1606"/>
    </location>
</feature>
<reference evidence="2" key="1">
    <citation type="journal article" date="2018" name="PLoS Negl. Trop. Dis.">
        <title>Sialome diversity of ticks revealed by RNAseq of single tick salivary glands.</title>
        <authorList>
            <person name="Perner J."/>
            <person name="Kropackova S."/>
            <person name="Kopacek P."/>
            <person name="Ribeiro J.M."/>
        </authorList>
    </citation>
    <scope>NUCLEOTIDE SEQUENCE</scope>
    <source>
        <strain evidence="2">Siblings of single egg batch collected in Ceske Budejovice</strain>
        <tissue evidence="2">Salivary glands</tissue>
    </source>
</reference>
<feature type="compositionally biased region" description="Basic and acidic residues" evidence="1">
    <location>
        <begin position="1872"/>
        <end position="1884"/>
    </location>
</feature>
<feature type="compositionally biased region" description="Basic residues" evidence="1">
    <location>
        <begin position="775"/>
        <end position="786"/>
    </location>
</feature>
<feature type="compositionally biased region" description="Basic and acidic residues" evidence="1">
    <location>
        <begin position="2139"/>
        <end position="2149"/>
    </location>
</feature>
<feature type="region of interest" description="Disordered" evidence="1">
    <location>
        <begin position="626"/>
        <end position="908"/>
    </location>
</feature>
<feature type="compositionally biased region" description="Basic residues" evidence="1">
    <location>
        <begin position="2075"/>
        <end position="2085"/>
    </location>
</feature>
<feature type="compositionally biased region" description="Basic residues" evidence="1">
    <location>
        <begin position="1516"/>
        <end position="1527"/>
    </location>
</feature>
<protein>
    <submittedName>
        <fullName evidence="2">Putative muscle-specific protein</fullName>
    </submittedName>
</protein>
<feature type="region of interest" description="Disordered" evidence="1">
    <location>
        <begin position="1640"/>
        <end position="1715"/>
    </location>
</feature>
<feature type="compositionally biased region" description="Basic and acidic residues" evidence="1">
    <location>
        <begin position="1034"/>
        <end position="1044"/>
    </location>
</feature>
<feature type="compositionally biased region" description="Basic and acidic residues" evidence="1">
    <location>
        <begin position="19"/>
        <end position="35"/>
    </location>
</feature>
<feature type="compositionally biased region" description="Basic residues" evidence="1">
    <location>
        <begin position="1791"/>
        <end position="1800"/>
    </location>
</feature>
<feature type="compositionally biased region" description="Basic and acidic residues" evidence="1">
    <location>
        <begin position="2252"/>
        <end position="2264"/>
    </location>
</feature>
<feature type="compositionally biased region" description="Polar residues" evidence="1">
    <location>
        <begin position="737"/>
        <end position="751"/>
    </location>
</feature>
<feature type="compositionally biased region" description="Polar residues" evidence="1">
    <location>
        <begin position="36"/>
        <end position="45"/>
    </location>
</feature>
<feature type="region of interest" description="Disordered" evidence="1">
    <location>
        <begin position="320"/>
        <end position="364"/>
    </location>
</feature>
<feature type="compositionally biased region" description="Basic residues" evidence="1">
    <location>
        <begin position="2265"/>
        <end position="2275"/>
    </location>
</feature>
<feature type="compositionally biased region" description="Basic and acidic residues" evidence="1">
    <location>
        <begin position="978"/>
        <end position="993"/>
    </location>
</feature>
<feature type="region of interest" description="Disordered" evidence="1">
    <location>
        <begin position="2211"/>
        <end position="2366"/>
    </location>
</feature>